<dbReference type="GO" id="GO:0008998">
    <property type="term" value="F:ribonucleoside-triphosphate reductase (thioredoxin) activity"/>
    <property type="evidence" value="ECO:0007669"/>
    <property type="project" value="InterPro"/>
</dbReference>
<dbReference type="STRING" id="112903.SAMN04490178_11039"/>
<dbReference type="Pfam" id="PF13597">
    <property type="entry name" value="NRDD"/>
    <property type="match status" value="1"/>
</dbReference>
<dbReference type="InterPro" id="IPR012833">
    <property type="entry name" value="NrdD"/>
</dbReference>
<dbReference type="Proteomes" id="UP000198847">
    <property type="component" value="Unassembled WGS sequence"/>
</dbReference>
<dbReference type="EMBL" id="FODY01000010">
    <property type="protein sequence ID" value="SEP09554.1"/>
    <property type="molecule type" value="Genomic_DNA"/>
</dbReference>
<dbReference type="GO" id="GO:0006260">
    <property type="term" value="P:DNA replication"/>
    <property type="evidence" value="ECO:0007669"/>
    <property type="project" value="InterPro"/>
</dbReference>
<organism evidence="1 2">
    <name type="scientific">Propionispora vibrioides</name>
    <dbReference type="NCBI Taxonomy" id="112903"/>
    <lineage>
        <taxon>Bacteria</taxon>
        <taxon>Bacillati</taxon>
        <taxon>Bacillota</taxon>
        <taxon>Negativicutes</taxon>
        <taxon>Selenomonadales</taxon>
        <taxon>Sporomusaceae</taxon>
        <taxon>Propionispora</taxon>
    </lineage>
</organism>
<dbReference type="AlphaFoldDB" id="A0A1H8V2U1"/>
<accession>A0A1H8V2U1</accession>
<protein>
    <submittedName>
        <fullName evidence="1">Anaerobic ribonucleoside-triphosphate reductase</fullName>
    </submittedName>
</protein>
<evidence type="ECO:0000313" key="2">
    <source>
        <dbReference type="Proteomes" id="UP000198847"/>
    </source>
</evidence>
<proteinExistence type="predicted"/>
<gene>
    <name evidence="1" type="ORF">SAMN04490178_11039</name>
</gene>
<name>A0A1H8V2U1_9FIRM</name>
<dbReference type="RefSeq" id="WP_091746451.1">
    <property type="nucleotide sequence ID" value="NZ_FODY01000010.1"/>
</dbReference>
<evidence type="ECO:0000313" key="1">
    <source>
        <dbReference type="EMBL" id="SEP09554.1"/>
    </source>
</evidence>
<keyword evidence="2" id="KW-1185">Reference proteome</keyword>
<sequence length="99" mass="11392">MLIRNVLVENPEALPEKEVQAYVAEEMAIWQKTGKTLGRVILCLEGNDVVIQSFEQSPIKRTRRITGYLSTVDKFNDAKQRELADRLPHNQERETVLLV</sequence>
<reference evidence="1 2" key="1">
    <citation type="submission" date="2016-10" db="EMBL/GenBank/DDBJ databases">
        <authorList>
            <person name="de Groot N.N."/>
        </authorList>
    </citation>
    <scope>NUCLEOTIDE SEQUENCE [LARGE SCALE GENOMIC DNA]</scope>
    <source>
        <strain evidence="1 2">DSM 13305</strain>
    </source>
</reference>